<evidence type="ECO:0000256" key="1">
    <source>
        <dbReference type="SAM" id="SignalP"/>
    </source>
</evidence>
<evidence type="ECO:0008006" key="4">
    <source>
        <dbReference type="Google" id="ProtNLM"/>
    </source>
</evidence>
<protein>
    <recommendedName>
        <fullName evidence="4">PEP-CTERM protein-sorting domain-containing protein</fullName>
    </recommendedName>
</protein>
<accession>A0A317F8U3</accession>
<evidence type="ECO:0000313" key="3">
    <source>
        <dbReference type="Proteomes" id="UP000245765"/>
    </source>
</evidence>
<sequence>MRGLLLAAALAISGANSAEAGYWNVFNIEGENSISAGIVTYATFSDMLADTNRTGVFEPNTAGFGRNVVGGGSDGTTYWNVFNIEGENSISAGIVTYATLADMLADTNRTGVFEPNTAGFGRNVVGSGSDGTTYWNVFNIEGESSISAGIVTYATLADMLADTNRTGVFEPNTAGFGRNVVGSGSDGTTYWNVFNIEGESSISAGIVTYATLSDMLADVNRTGVFEPNTVGFGRNVVGSGAVISAEVTIPEPLSLSLFASGILTLTLLRWGRRTVSASS</sequence>
<keyword evidence="3" id="KW-1185">Reference proteome</keyword>
<feature type="signal peptide" evidence="1">
    <location>
        <begin position="1"/>
        <end position="20"/>
    </location>
</feature>
<feature type="chain" id="PRO_5016455045" description="PEP-CTERM protein-sorting domain-containing protein" evidence="1">
    <location>
        <begin position="21"/>
        <end position="279"/>
    </location>
</feature>
<name>A0A317F8U3_9PROT</name>
<proteinExistence type="predicted"/>
<gene>
    <name evidence="2" type="ORF">DFH01_23045</name>
</gene>
<keyword evidence="1" id="KW-0732">Signal</keyword>
<reference evidence="3" key="1">
    <citation type="submission" date="2018-05" db="EMBL/GenBank/DDBJ databases">
        <authorList>
            <person name="Du Z."/>
            <person name="Wang X."/>
        </authorList>
    </citation>
    <scope>NUCLEOTIDE SEQUENCE [LARGE SCALE GENOMIC DNA]</scope>
    <source>
        <strain evidence="3">CQN31</strain>
    </source>
</reference>
<evidence type="ECO:0000313" key="2">
    <source>
        <dbReference type="EMBL" id="PWS35185.1"/>
    </source>
</evidence>
<dbReference type="Proteomes" id="UP000245765">
    <property type="component" value="Unassembled WGS sequence"/>
</dbReference>
<dbReference type="EMBL" id="QGNA01000005">
    <property type="protein sequence ID" value="PWS35185.1"/>
    <property type="molecule type" value="Genomic_DNA"/>
</dbReference>
<dbReference type="AlphaFoldDB" id="A0A317F8U3"/>
<comment type="caution">
    <text evidence="2">The sequence shown here is derived from an EMBL/GenBank/DDBJ whole genome shotgun (WGS) entry which is preliminary data.</text>
</comment>
<organism evidence="2 3">
    <name type="scientific">Falsiroseomonas bella</name>
    <dbReference type="NCBI Taxonomy" id="2184016"/>
    <lineage>
        <taxon>Bacteria</taxon>
        <taxon>Pseudomonadati</taxon>
        <taxon>Pseudomonadota</taxon>
        <taxon>Alphaproteobacteria</taxon>
        <taxon>Acetobacterales</taxon>
        <taxon>Roseomonadaceae</taxon>
        <taxon>Falsiroseomonas</taxon>
    </lineage>
</organism>